<dbReference type="EMBL" id="UOEU01000592">
    <property type="protein sequence ID" value="VAW35565.1"/>
    <property type="molecule type" value="Genomic_DNA"/>
</dbReference>
<keyword evidence="1" id="KW-1133">Transmembrane helix</keyword>
<feature type="transmembrane region" description="Helical" evidence="1">
    <location>
        <begin position="39"/>
        <end position="62"/>
    </location>
</feature>
<keyword evidence="1" id="KW-0812">Transmembrane</keyword>
<reference evidence="2" key="1">
    <citation type="submission" date="2018-06" db="EMBL/GenBank/DDBJ databases">
        <authorList>
            <person name="Zhirakovskaya E."/>
        </authorList>
    </citation>
    <scope>NUCLEOTIDE SEQUENCE</scope>
</reference>
<feature type="transmembrane region" description="Helical" evidence="1">
    <location>
        <begin position="7"/>
        <end position="27"/>
    </location>
</feature>
<evidence type="ECO:0000313" key="2">
    <source>
        <dbReference type="EMBL" id="VAW35565.1"/>
    </source>
</evidence>
<keyword evidence="1" id="KW-0472">Membrane</keyword>
<dbReference type="AlphaFoldDB" id="A0A3B0UWM8"/>
<protein>
    <submittedName>
        <fullName evidence="2">Uncharacterized protein</fullName>
    </submittedName>
</protein>
<evidence type="ECO:0000256" key="1">
    <source>
        <dbReference type="SAM" id="Phobius"/>
    </source>
</evidence>
<organism evidence="2">
    <name type="scientific">hydrothermal vent metagenome</name>
    <dbReference type="NCBI Taxonomy" id="652676"/>
    <lineage>
        <taxon>unclassified sequences</taxon>
        <taxon>metagenomes</taxon>
        <taxon>ecological metagenomes</taxon>
    </lineage>
</organism>
<sequence>MNMKHPFYSLLKSFVKLLIVGRLTLSYLEPGSSSFLLKILISSLVELVVFFRQIWGYFLLLISKLTGNKTAEPATAVSQQPSDNEVQ</sequence>
<gene>
    <name evidence="2" type="ORF">MNBD_CHLOROFLEXI01-3313</name>
</gene>
<accession>A0A3B0UWM8</accession>
<proteinExistence type="predicted"/>
<name>A0A3B0UWM8_9ZZZZ</name>